<dbReference type="Gene3D" id="1.10.287.130">
    <property type="match status" value="1"/>
</dbReference>
<dbReference type="InterPro" id="IPR027417">
    <property type="entry name" value="P-loop_NTPase"/>
</dbReference>
<dbReference type="NCBIfam" id="NF006958">
    <property type="entry name" value="PRK09435.1"/>
    <property type="match status" value="1"/>
</dbReference>
<dbReference type="CDD" id="cd03114">
    <property type="entry name" value="MMAA-like"/>
    <property type="match status" value="1"/>
</dbReference>
<sequence length="345" mass="38898">MMPDQIRFFKKQHDREMSIQQIVDGVIKKNIAILAKALTIIESKTERHREQAQTIIQQLLPYAGRSIRIGITGVPGAGKSSFIEGFGMMLCDAGFRVAVLAIDPSSTITGGSILGDKTRMEALSKHKNAYIRPSPSSGTLGGVHERTREAIIACEAAGYDIILVETVGVGQSEVTVRSMVDFFLLLVLTRAGDELQGIKKGILELADALIVHKADGDNLSIAEQTRREYKQILHLIHSRIDWWKPQVLLCSSITGKGWQEIWSLIEGFIHEAKIRNYFETNRQFQVHAWFHSLVMERLERSFFQNKQVIEKKKRIDEQLENGEITVPQAVDLLFSVYNSKKNGQR</sequence>
<proteinExistence type="inferred from homology"/>
<comment type="similarity">
    <text evidence="1">Belongs to the SIMIBI class G3E GTPase family. ArgK/MeaB subfamily.</text>
</comment>
<protein>
    <submittedName>
        <fullName evidence="2">Methylmalonyl Co-A mutase-associated GTPase MeaB</fullName>
        <ecNumber evidence="2">3.6.5.-</ecNumber>
    </submittedName>
</protein>
<keyword evidence="3" id="KW-1185">Reference proteome</keyword>
<dbReference type="Gene3D" id="3.40.50.300">
    <property type="entry name" value="P-loop containing nucleotide triphosphate hydrolases"/>
    <property type="match status" value="1"/>
</dbReference>
<dbReference type="Gene3D" id="1.20.5.170">
    <property type="match status" value="1"/>
</dbReference>
<dbReference type="EMBL" id="JBHSMC010000001">
    <property type="protein sequence ID" value="MFC5463196.1"/>
    <property type="molecule type" value="Genomic_DNA"/>
</dbReference>
<evidence type="ECO:0000256" key="1">
    <source>
        <dbReference type="ARBA" id="ARBA00009625"/>
    </source>
</evidence>
<dbReference type="PANTHER" id="PTHR23408:SF3">
    <property type="entry name" value="METHYLMALONIC ACIDURIA TYPE A PROTEIN, MITOCHONDRIAL"/>
    <property type="match status" value="1"/>
</dbReference>
<dbReference type="EC" id="3.6.5.-" evidence="2"/>
<dbReference type="PANTHER" id="PTHR23408">
    <property type="entry name" value="METHYLMALONYL-COA MUTASE"/>
    <property type="match status" value="1"/>
</dbReference>
<name>A0ABW0LCW2_9BACI</name>
<accession>A0ABW0LCW2</accession>
<dbReference type="InterPro" id="IPR005129">
    <property type="entry name" value="GTPase_ArgK"/>
</dbReference>
<keyword evidence="2" id="KW-0378">Hydrolase</keyword>
<dbReference type="GO" id="GO:0016787">
    <property type="term" value="F:hydrolase activity"/>
    <property type="evidence" value="ECO:0007669"/>
    <property type="project" value="UniProtKB-KW"/>
</dbReference>
<dbReference type="NCBIfam" id="TIGR00750">
    <property type="entry name" value="lao"/>
    <property type="match status" value="1"/>
</dbReference>
<evidence type="ECO:0000313" key="3">
    <source>
        <dbReference type="Proteomes" id="UP001596147"/>
    </source>
</evidence>
<organism evidence="2 3">
    <name type="scientific">Lederbergia graminis</name>
    <dbReference type="NCBI Taxonomy" id="735518"/>
    <lineage>
        <taxon>Bacteria</taxon>
        <taxon>Bacillati</taxon>
        <taxon>Bacillota</taxon>
        <taxon>Bacilli</taxon>
        <taxon>Bacillales</taxon>
        <taxon>Bacillaceae</taxon>
        <taxon>Lederbergia</taxon>
    </lineage>
</organism>
<dbReference type="SUPFAM" id="SSF52540">
    <property type="entry name" value="P-loop containing nucleoside triphosphate hydrolases"/>
    <property type="match status" value="1"/>
</dbReference>
<evidence type="ECO:0000313" key="2">
    <source>
        <dbReference type="EMBL" id="MFC5463196.1"/>
    </source>
</evidence>
<dbReference type="Proteomes" id="UP001596147">
    <property type="component" value="Unassembled WGS sequence"/>
</dbReference>
<comment type="caution">
    <text evidence="2">The sequence shown here is derived from an EMBL/GenBank/DDBJ whole genome shotgun (WGS) entry which is preliminary data.</text>
</comment>
<dbReference type="Pfam" id="PF03308">
    <property type="entry name" value="MeaB"/>
    <property type="match status" value="1"/>
</dbReference>
<gene>
    <name evidence="2" type="primary">meaB</name>
    <name evidence="2" type="ORF">ACFPM4_00365</name>
</gene>
<reference evidence="3" key="1">
    <citation type="journal article" date="2019" name="Int. J. Syst. Evol. Microbiol.">
        <title>The Global Catalogue of Microorganisms (GCM) 10K type strain sequencing project: providing services to taxonomists for standard genome sequencing and annotation.</title>
        <authorList>
            <consortium name="The Broad Institute Genomics Platform"/>
            <consortium name="The Broad Institute Genome Sequencing Center for Infectious Disease"/>
            <person name="Wu L."/>
            <person name="Ma J."/>
        </authorList>
    </citation>
    <scope>NUCLEOTIDE SEQUENCE [LARGE SCALE GENOMIC DNA]</scope>
    <source>
        <strain evidence="3">CGMCC 1.12237</strain>
    </source>
</reference>